<dbReference type="InterPro" id="IPR057366">
    <property type="entry name" value="TRPM-like"/>
</dbReference>
<dbReference type="Gene3D" id="3.90.79.10">
    <property type="entry name" value="Nucleoside Triphosphate Pyrophosphohydrolase"/>
    <property type="match status" value="1"/>
</dbReference>
<feature type="domain" description="TRPM SLOG" evidence="16">
    <location>
        <begin position="184"/>
        <end position="421"/>
    </location>
</feature>
<feature type="domain" description="TRPM-like" evidence="17">
    <location>
        <begin position="522"/>
        <end position="752"/>
    </location>
</feature>
<feature type="transmembrane region" description="Helical" evidence="14">
    <location>
        <begin position="1106"/>
        <end position="1129"/>
    </location>
</feature>
<evidence type="ECO:0000259" key="16">
    <source>
        <dbReference type="Pfam" id="PF18139"/>
    </source>
</evidence>
<protein>
    <recommendedName>
        <fullName evidence="20">Transient receptor potential cation channel subfamily M member 2</fullName>
    </recommendedName>
</protein>
<evidence type="ECO:0000256" key="8">
    <source>
        <dbReference type="ARBA" id="ARBA00022837"/>
    </source>
</evidence>
<evidence type="ECO:0000256" key="11">
    <source>
        <dbReference type="ARBA" id="ARBA00023136"/>
    </source>
</evidence>
<dbReference type="InterPro" id="IPR005821">
    <property type="entry name" value="Ion_trans_dom"/>
</dbReference>
<evidence type="ECO:0000256" key="14">
    <source>
        <dbReference type="SAM" id="Phobius"/>
    </source>
</evidence>
<dbReference type="EMBL" id="JAWDGP010001847">
    <property type="protein sequence ID" value="KAK3787678.1"/>
    <property type="molecule type" value="Genomic_DNA"/>
</dbReference>
<keyword evidence="5" id="KW-0109">Calcium transport</keyword>
<evidence type="ECO:0000256" key="7">
    <source>
        <dbReference type="ARBA" id="ARBA00022692"/>
    </source>
</evidence>
<dbReference type="SUPFAM" id="SSF55811">
    <property type="entry name" value="Nudix"/>
    <property type="match status" value="1"/>
</dbReference>
<dbReference type="GO" id="GO:0099604">
    <property type="term" value="F:ligand-gated calcium channel activity"/>
    <property type="evidence" value="ECO:0007669"/>
    <property type="project" value="TreeGrafter"/>
</dbReference>
<dbReference type="InterPro" id="IPR050927">
    <property type="entry name" value="TRPM"/>
</dbReference>
<keyword evidence="19" id="KW-1185">Reference proteome</keyword>
<keyword evidence="8" id="KW-0106">Calcium</keyword>
<dbReference type="PANTHER" id="PTHR13800:SF12">
    <property type="entry name" value="TRANSIENT RECEPTOR POTENTIAL CATION CHANNEL SUBFAMILY M MEMBER-LIKE 2"/>
    <property type="match status" value="1"/>
</dbReference>
<dbReference type="InterPro" id="IPR041491">
    <property type="entry name" value="TRPM_SLOG"/>
</dbReference>
<dbReference type="Pfam" id="PF18139">
    <property type="entry name" value="LSDAT_euk"/>
    <property type="match status" value="1"/>
</dbReference>
<evidence type="ECO:0000256" key="1">
    <source>
        <dbReference type="ARBA" id="ARBA00004651"/>
    </source>
</evidence>
<keyword evidence="7 14" id="KW-0812">Transmembrane</keyword>
<dbReference type="InterPro" id="IPR002153">
    <property type="entry name" value="TRPC_channel"/>
</dbReference>
<evidence type="ECO:0000256" key="9">
    <source>
        <dbReference type="ARBA" id="ARBA00022989"/>
    </source>
</evidence>
<dbReference type="Pfam" id="PF25969">
    <property type="entry name" value="NUDT9_N"/>
    <property type="match status" value="1"/>
</dbReference>
<feature type="region of interest" description="Disordered" evidence="13">
    <location>
        <begin position="1302"/>
        <end position="1331"/>
    </location>
</feature>
<comment type="caution">
    <text evidence="18">The sequence shown here is derived from an EMBL/GenBank/DDBJ whole genome shotgun (WGS) entry which is preliminary data.</text>
</comment>
<keyword evidence="10" id="KW-0406">Ion transport</keyword>
<feature type="transmembrane region" description="Helical" evidence="14">
    <location>
        <begin position="951"/>
        <end position="970"/>
    </location>
</feature>
<name>A0AAE1DZV1_9GAST</name>
<gene>
    <name evidence="18" type="ORF">RRG08_031907</name>
</gene>
<accession>A0AAE1DZV1</accession>
<evidence type="ECO:0000256" key="13">
    <source>
        <dbReference type="SAM" id="MobiDB-lite"/>
    </source>
</evidence>
<keyword evidence="9 14" id="KW-1133">Transmembrane helix</keyword>
<evidence type="ECO:0000313" key="18">
    <source>
        <dbReference type="EMBL" id="KAK3787678.1"/>
    </source>
</evidence>
<dbReference type="Pfam" id="PF25508">
    <property type="entry name" value="TRPM2"/>
    <property type="match status" value="1"/>
</dbReference>
<evidence type="ECO:0000256" key="10">
    <source>
        <dbReference type="ARBA" id="ARBA00023065"/>
    </source>
</evidence>
<comment type="subcellular location">
    <subcellularLocation>
        <location evidence="1">Cell membrane</location>
        <topology evidence="1">Multi-pass membrane protein</topology>
    </subcellularLocation>
</comment>
<evidence type="ECO:0000256" key="12">
    <source>
        <dbReference type="ARBA" id="ARBA00023303"/>
    </source>
</evidence>
<dbReference type="PRINTS" id="PR01097">
    <property type="entry name" value="TRNSRECEPTRP"/>
</dbReference>
<dbReference type="GO" id="GO:0005886">
    <property type="term" value="C:plasma membrane"/>
    <property type="evidence" value="ECO:0007669"/>
    <property type="project" value="UniProtKB-SubCell"/>
</dbReference>
<evidence type="ECO:0000259" key="15">
    <source>
        <dbReference type="Pfam" id="PF00520"/>
    </source>
</evidence>
<sequence length="1623" mass="184114">MSVSSYVRNYCTASSAWLSGKSVYKQHGGLLLKSNPDFDEDEIQIEQFQMAKVSPQKLAFAGQGSSSSVGRQSLKFNDQARTVEELAGAFNNEFGTGIVNEEIKFMKHIYRKECSCFIVKPDQDPSVLDEDKVCQCNFLFREHSRTAQDRAKSGIKWNPETHTIKQPTNAFGEIEFVGYGDHVAKYVRVGVDTHMETMLQLLTQAWNMEKPNLLISVTGGAKNFSMKTRLREVFRRGLMKAALSTGAWIVTGGSNAGVMKHVGEAVRDFGLTAEGRVMTIGIASWGSVQNKEHLIAPDGCKGLWPASYRIEDKVKPRQALLDPNHTHFILVDNGTQNQFAVEIPFRAKLEESIGGQKTDTGEDAVAVPVCLLVLEGGPGSLETVYSALSSGTPTVVIKGSGKTADILAYAYQNVTEQEIKAADQQGVITEKTTFLEPHVRSQIEEMVKFHFGDKNLTTRVGWVEECCKNLDLLSVFELDSQNSAKDVDLAILKALLKAKKNNVMDQLKLALAWNRIDVAKSEIFTDENRWPTGRLDDIMLSAIQLNRVDFVELFLDHGVSLKDFLTIKRLLILYNAIPQNCLLRTLLSRNKSGKNKEQFYLSDVGRLLQTLVGDFYQTNYHLLQEAADSDITLARSDTEASQELFVWAVLMNHHKLSKLFWAESRESSVAGALFANNILMAMKRHTQDSMLARKLQTSADDYRQMSVGVLNACYSADERRTHQLLVREMKAWGSTTCIRLAVHAGNKQFVAQSACQTLFNSVWYGRMEQDNSLMAIIVCTIVFPLIPFLIRFTTEKVKKKIKVITTTTDDEKKKQPGLSRQGTFMQSPQLSRQTTFIQGAGENAPVPHDWHQDDERVKIKQSRPGAWKKMQQFYTSPIVKFILNVYSYTVFLLLYSYILVVYLSENFHFLEGILAAWVFTIFLEEVRQFCESYASNFLSKLTSYLHDTWNILDVTTILLFLLGMILRLSASSNSQILDAARVILSINLITFFSRILHIFSISKQLGPKLSMIYQMIQDLMWFVAILMVFIISYAVASEAILYPESELSWKLLFYLPRKAYWHIYGELFLEDIEGENTCTNDPALYKDYSVLRCPSDVGKYFVPMLLGLYILMTNVLLLNLLIAMFSYTFQRIQANTDMHWCFQRFNLVHEYMARPVLPPPFIIISHITQVVTNFLNWCRNKGNGDNGNDLGSHSLRRKMKDKLEEKQLVQWEKIIAENYNNSSSKAERNSVAGRVKASMEKLEEVMVKVEELQENQIAVGTGSLGRASAATEDKILQLETQLMNTTRALDWIMSALQENKLGAKGPKPVLPDFQKQREEEEKQKRAQKEREKQLVKDLLEKKIETHYKSRRSPYFCCPKIQRFSVPDEKVLWEIEFPEYDPPIYTSLEVQQQPSWADEDLLSMTPDARNGKIPFNREDPATGISRVSFIKEYEIKEGLPVNPVGRTGLRGRGLLGRWGPNHAADPVVTRWKMLAGDKCAEQDGKPVLEFIAVRRMDNNSWALPGGVCTPDADPVDILKREVIDAQDNEELRGQLTEVTDVAKNNAKEIYRGYADDPRNTDNAWLETRVVNYHIDNHKLIEHLSMRASEEVKAVTWQTVSSSLPLHGSHSVFLKWVAEAHKAAF</sequence>
<feature type="transmembrane region" description="Helical" evidence="14">
    <location>
        <begin position="1019"/>
        <end position="1042"/>
    </location>
</feature>
<evidence type="ECO:0000256" key="5">
    <source>
        <dbReference type="ARBA" id="ARBA00022568"/>
    </source>
</evidence>
<proteinExistence type="inferred from homology"/>
<keyword evidence="11 14" id="KW-0472">Membrane</keyword>
<evidence type="ECO:0000259" key="17">
    <source>
        <dbReference type="Pfam" id="PF25508"/>
    </source>
</evidence>
<dbReference type="Proteomes" id="UP001283361">
    <property type="component" value="Unassembled WGS sequence"/>
</dbReference>
<evidence type="ECO:0000256" key="2">
    <source>
        <dbReference type="ARBA" id="ARBA00009501"/>
    </source>
</evidence>
<feature type="domain" description="Ion transport" evidence="15">
    <location>
        <begin position="890"/>
        <end position="1136"/>
    </location>
</feature>
<keyword evidence="6" id="KW-0107">Calcium channel</keyword>
<keyword evidence="12" id="KW-0407">Ion channel</keyword>
<feature type="transmembrane region" description="Helical" evidence="14">
    <location>
        <begin position="982"/>
        <end position="999"/>
    </location>
</feature>
<evidence type="ECO:0000313" key="19">
    <source>
        <dbReference type="Proteomes" id="UP001283361"/>
    </source>
</evidence>
<evidence type="ECO:0000256" key="6">
    <source>
        <dbReference type="ARBA" id="ARBA00022673"/>
    </source>
</evidence>
<evidence type="ECO:0000256" key="3">
    <source>
        <dbReference type="ARBA" id="ARBA00022448"/>
    </source>
</evidence>
<organism evidence="18 19">
    <name type="scientific">Elysia crispata</name>
    <name type="common">lettuce slug</name>
    <dbReference type="NCBI Taxonomy" id="231223"/>
    <lineage>
        <taxon>Eukaryota</taxon>
        <taxon>Metazoa</taxon>
        <taxon>Spiralia</taxon>
        <taxon>Lophotrochozoa</taxon>
        <taxon>Mollusca</taxon>
        <taxon>Gastropoda</taxon>
        <taxon>Heterobranchia</taxon>
        <taxon>Euthyneura</taxon>
        <taxon>Panpulmonata</taxon>
        <taxon>Sacoglossa</taxon>
        <taxon>Placobranchoidea</taxon>
        <taxon>Plakobranchidae</taxon>
        <taxon>Elysia</taxon>
    </lineage>
</organism>
<dbReference type="CDD" id="cd03670">
    <property type="entry name" value="NUDIX_ADPRase_Nudt9"/>
    <property type="match status" value="1"/>
</dbReference>
<evidence type="ECO:0000256" key="4">
    <source>
        <dbReference type="ARBA" id="ARBA00022475"/>
    </source>
</evidence>
<feature type="compositionally biased region" description="Basic and acidic residues" evidence="13">
    <location>
        <begin position="1314"/>
        <end position="1331"/>
    </location>
</feature>
<dbReference type="InterPro" id="IPR015797">
    <property type="entry name" value="NUDIX_hydrolase-like_dom_sf"/>
</dbReference>
<feature type="transmembrane region" description="Helical" evidence="14">
    <location>
        <begin position="878"/>
        <end position="903"/>
    </location>
</feature>
<dbReference type="Pfam" id="PF00520">
    <property type="entry name" value="Ion_trans"/>
    <property type="match status" value="1"/>
</dbReference>
<keyword evidence="3" id="KW-0813">Transport</keyword>
<dbReference type="PANTHER" id="PTHR13800">
    <property type="entry name" value="TRANSIENT RECEPTOR POTENTIAL CATION CHANNEL, SUBFAMILY M, MEMBER 6"/>
    <property type="match status" value="1"/>
</dbReference>
<feature type="transmembrane region" description="Helical" evidence="14">
    <location>
        <begin position="773"/>
        <end position="792"/>
    </location>
</feature>
<comment type="similarity">
    <text evidence="2">Belongs to the transient receptor (TC 1.A.4) family. LTrpC subfamily. TRPM2 sub-subfamily.</text>
</comment>
<evidence type="ECO:0008006" key="20">
    <source>
        <dbReference type="Google" id="ProtNLM"/>
    </source>
</evidence>
<reference evidence="18" key="1">
    <citation type="journal article" date="2023" name="G3 (Bethesda)">
        <title>A reference genome for the long-term kleptoplast-retaining sea slug Elysia crispata morphotype clarki.</title>
        <authorList>
            <person name="Eastman K.E."/>
            <person name="Pendleton A.L."/>
            <person name="Shaikh M.A."/>
            <person name="Suttiyut T."/>
            <person name="Ogas R."/>
            <person name="Tomko P."/>
            <person name="Gavelis G."/>
            <person name="Widhalm J.R."/>
            <person name="Wisecaver J.H."/>
        </authorList>
    </citation>
    <scope>NUCLEOTIDE SEQUENCE</scope>
    <source>
        <strain evidence="18">ECLA1</strain>
    </source>
</reference>
<keyword evidence="4" id="KW-1003">Cell membrane</keyword>